<evidence type="ECO:0000313" key="2">
    <source>
        <dbReference type="Proteomes" id="UP000317303"/>
    </source>
</evidence>
<dbReference type="InterPro" id="IPR012675">
    <property type="entry name" value="Beta-grasp_dom_sf"/>
</dbReference>
<dbReference type="EMBL" id="VLJV01000001">
    <property type="protein sequence ID" value="TWH18621.1"/>
    <property type="molecule type" value="Genomic_DNA"/>
</dbReference>
<organism evidence="1 2">
    <name type="scientific">Prauserella rugosa</name>
    <dbReference type="NCBI Taxonomy" id="43354"/>
    <lineage>
        <taxon>Bacteria</taxon>
        <taxon>Bacillati</taxon>
        <taxon>Actinomycetota</taxon>
        <taxon>Actinomycetes</taxon>
        <taxon>Pseudonocardiales</taxon>
        <taxon>Pseudonocardiaceae</taxon>
        <taxon>Prauserella</taxon>
    </lineage>
</organism>
<proteinExistence type="predicted"/>
<dbReference type="CDD" id="cd17040">
    <property type="entry name" value="Ubl_MoaD_like"/>
    <property type="match status" value="1"/>
</dbReference>
<keyword evidence="2" id="KW-1185">Reference proteome</keyword>
<dbReference type="InterPro" id="IPR016155">
    <property type="entry name" value="Mopterin_synth/thiamin_S_b"/>
</dbReference>
<comment type="caution">
    <text evidence="1">The sequence shown here is derived from an EMBL/GenBank/DDBJ whole genome shotgun (WGS) entry which is preliminary data.</text>
</comment>
<dbReference type="Proteomes" id="UP000317303">
    <property type="component" value="Unassembled WGS sequence"/>
</dbReference>
<protein>
    <recommendedName>
        <fullName evidence="3">MoaD/ThiS family protein</fullName>
    </recommendedName>
</protein>
<gene>
    <name evidence="1" type="ORF">JD82_00441</name>
</gene>
<evidence type="ECO:0000313" key="1">
    <source>
        <dbReference type="EMBL" id="TWH18621.1"/>
    </source>
</evidence>
<dbReference type="OrthoDB" id="121049at2"/>
<accession>A0A660CCG6</accession>
<dbReference type="SUPFAM" id="SSF54285">
    <property type="entry name" value="MoaD/ThiS"/>
    <property type="match status" value="1"/>
</dbReference>
<dbReference type="RefSeq" id="WP_030534497.1">
    <property type="nucleotide sequence ID" value="NZ_JOIJ01000036.1"/>
</dbReference>
<name>A0A660CCG6_9PSEU</name>
<evidence type="ECO:0008006" key="3">
    <source>
        <dbReference type="Google" id="ProtNLM"/>
    </source>
</evidence>
<dbReference type="AlphaFoldDB" id="A0A660CCG6"/>
<dbReference type="Gene3D" id="3.10.20.30">
    <property type="match status" value="1"/>
</dbReference>
<sequence>MTDTTTAIRIHLPTHLRKLANLDGELTLDVPGPVTIGAVLDVLEERYPVLKGTIRHHDAGRRRAFVRFFACEEDLSHEPQDTPLPEPVVRGTEPLMVIGAMAGG</sequence>
<reference evidence="1 2" key="1">
    <citation type="submission" date="2019-07" db="EMBL/GenBank/DDBJ databases">
        <title>R&amp;d 2014.</title>
        <authorList>
            <person name="Klenk H.-P."/>
        </authorList>
    </citation>
    <scope>NUCLEOTIDE SEQUENCE [LARGE SCALE GENOMIC DNA]</scope>
    <source>
        <strain evidence="1 2">DSM 43194</strain>
    </source>
</reference>